<feature type="transmembrane region" description="Helical" evidence="1">
    <location>
        <begin position="448"/>
        <end position="464"/>
    </location>
</feature>
<keyword evidence="1" id="KW-0472">Membrane</keyword>
<feature type="transmembrane region" description="Helical" evidence="1">
    <location>
        <begin position="98"/>
        <end position="117"/>
    </location>
</feature>
<feature type="transmembrane region" description="Helical" evidence="1">
    <location>
        <begin position="318"/>
        <end position="338"/>
    </location>
</feature>
<feature type="transmembrane region" description="Helical" evidence="1">
    <location>
        <begin position="137"/>
        <end position="155"/>
    </location>
</feature>
<feature type="transmembrane region" description="Helical" evidence="1">
    <location>
        <begin position="65"/>
        <end position="86"/>
    </location>
</feature>
<sequence length="548" mass="59413">MGDSNRLPISFMLDHRAPNFRPRFIVGRLNRLRRGVPCLLLILGVGRGLGIYEPEGLAGIPPWRIAEWAVSGLALLWMLIGVRALPSNRKLFRPSFRITIPLMIATVALIAGIALGIHGDKLRWPFHRPDSIQTPSIWVNAVFPVLAFSFQQEIWQRALLQSALSRLWGNRWLGLASTAVLISSLQPSGQQGFALCSAVLLGVVFIRTRSVLSTTAVSLTVGLPLGMLQGGPLASEGLLARGDFLLMKPPLLLGLLSLAVAVELWYRRSPRLLQSIKAVARTLLLMAFAYALYKLTAILLAPLWQAVIGRGEWMKESAVVRMALLVSAAVPVMALAWLRRGPSLRELLALWPVASLGLVGVAAWIPAIAAAIAIPDAFRVGAFTSLSPLTANPRAWLGAALPLVVAALQEELVHRALVQSLLSRLFRSEWVGLVLGALHFAAFHPLESAVFVLPGGLLFGLVFMRTRSIVCTTLLHLTLNIATHLLHTAESMRSLFLSPDNSDAKRIAVGGLILVLTAAFEGVWRWSAHRRGPAGLPNERAAPASLAP</sequence>
<organism evidence="3 4">
    <name type="scientific">Roseateles chitinivorans</name>
    <dbReference type="NCBI Taxonomy" id="2917965"/>
    <lineage>
        <taxon>Bacteria</taxon>
        <taxon>Pseudomonadati</taxon>
        <taxon>Pseudomonadota</taxon>
        <taxon>Betaproteobacteria</taxon>
        <taxon>Burkholderiales</taxon>
        <taxon>Sphaerotilaceae</taxon>
        <taxon>Roseateles</taxon>
    </lineage>
</organism>
<feature type="transmembrane region" description="Helical" evidence="1">
    <location>
        <begin position="246"/>
        <end position="266"/>
    </location>
</feature>
<reference evidence="3 4" key="1">
    <citation type="submission" date="2017-11" db="EMBL/GenBank/DDBJ databases">
        <title>Draft genome sequence of Mitsuaria sp. HWN-4.</title>
        <authorList>
            <person name="Gundlapally S.R."/>
        </authorList>
    </citation>
    <scope>NUCLEOTIDE SEQUENCE [LARGE SCALE GENOMIC DNA]</scope>
    <source>
        <strain evidence="3 4">HWN-4</strain>
    </source>
</reference>
<feature type="transmembrane region" description="Helical" evidence="1">
    <location>
        <begin position="507"/>
        <end position="524"/>
    </location>
</feature>
<keyword evidence="1" id="KW-0812">Transmembrane</keyword>
<evidence type="ECO:0000313" key="3">
    <source>
        <dbReference type="EMBL" id="PIM53575.1"/>
    </source>
</evidence>
<name>A0A2G9CB30_9BURK</name>
<accession>A0A2G9CB30</accession>
<gene>
    <name evidence="3" type="ORF">CS062_08855</name>
</gene>
<dbReference type="Proteomes" id="UP000231501">
    <property type="component" value="Unassembled WGS sequence"/>
</dbReference>
<comment type="caution">
    <text evidence="3">The sequence shown here is derived from an EMBL/GenBank/DDBJ whole genome shotgun (WGS) entry which is preliminary data.</text>
</comment>
<proteinExistence type="predicted"/>
<feature type="domain" description="CAAX prenyl protease 2/Lysostaphin resistance protein A-like" evidence="2">
    <location>
        <begin position="395"/>
        <end position="481"/>
    </location>
</feature>
<dbReference type="EMBL" id="PEOG01000019">
    <property type="protein sequence ID" value="PIM53575.1"/>
    <property type="molecule type" value="Genomic_DNA"/>
</dbReference>
<dbReference type="GO" id="GO:0004175">
    <property type="term" value="F:endopeptidase activity"/>
    <property type="evidence" value="ECO:0007669"/>
    <property type="project" value="UniProtKB-ARBA"/>
</dbReference>
<feature type="transmembrane region" description="Helical" evidence="1">
    <location>
        <begin position="35"/>
        <end position="53"/>
    </location>
</feature>
<protein>
    <recommendedName>
        <fullName evidence="2">CAAX prenyl protease 2/Lysostaphin resistance protein A-like domain-containing protein</fullName>
    </recommendedName>
</protein>
<dbReference type="AlphaFoldDB" id="A0A2G9CB30"/>
<feature type="transmembrane region" description="Helical" evidence="1">
    <location>
        <begin position="278"/>
        <end position="306"/>
    </location>
</feature>
<keyword evidence="1" id="KW-1133">Transmembrane helix</keyword>
<dbReference type="GO" id="GO:0080120">
    <property type="term" value="P:CAAX-box protein maturation"/>
    <property type="evidence" value="ECO:0007669"/>
    <property type="project" value="UniProtKB-ARBA"/>
</dbReference>
<feature type="transmembrane region" description="Helical" evidence="1">
    <location>
        <begin position="350"/>
        <end position="374"/>
    </location>
</feature>
<feature type="transmembrane region" description="Helical" evidence="1">
    <location>
        <begin position="469"/>
        <end position="487"/>
    </location>
</feature>
<keyword evidence="4" id="KW-1185">Reference proteome</keyword>
<evidence type="ECO:0000313" key="4">
    <source>
        <dbReference type="Proteomes" id="UP000231501"/>
    </source>
</evidence>
<evidence type="ECO:0000259" key="2">
    <source>
        <dbReference type="Pfam" id="PF02517"/>
    </source>
</evidence>
<evidence type="ECO:0000256" key="1">
    <source>
        <dbReference type="SAM" id="Phobius"/>
    </source>
</evidence>
<feature type="transmembrane region" description="Helical" evidence="1">
    <location>
        <begin position="215"/>
        <end position="234"/>
    </location>
</feature>
<dbReference type="Pfam" id="PF02517">
    <property type="entry name" value="Rce1-like"/>
    <property type="match status" value="1"/>
</dbReference>
<dbReference type="InterPro" id="IPR003675">
    <property type="entry name" value="Rce1/LyrA-like_dom"/>
</dbReference>